<dbReference type="EMBL" id="LQYT01000143">
    <property type="protein sequence ID" value="KYD08018.1"/>
    <property type="molecule type" value="Genomic_DNA"/>
</dbReference>
<feature type="region of interest" description="Disordered" evidence="1">
    <location>
        <begin position="1"/>
        <end position="41"/>
    </location>
</feature>
<accession>A0A150L6T4</accession>
<evidence type="ECO:0000313" key="2">
    <source>
        <dbReference type="EMBL" id="KYD08018.1"/>
    </source>
</evidence>
<organism evidence="2 3">
    <name type="scientific">Caldibacillus debilis</name>
    <dbReference type="NCBI Taxonomy" id="301148"/>
    <lineage>
        <taxon>Bacteria</taxon>
        <taxon>Bacillati</taxon>
        <taxon>Bacillota</taxon>
        <taxon>Bacilli</taxon>
        <taxon>Bacillales</taxon>
        <taxon>Bacillaceae</taxon>
        <taxon>Caldibacillus</taxon>
    </lineage>
</organism>
<reference evidence="2 3" key="1">
    <citation type="submission" date="2016-01" db="EMBL/GenBank/DDBJ databases">
        <title>Draft Genome Sequences of Seven Thermophilic Sporeformers Isolated from Foods.</title>
        <authorList>
            <person name="Berendsen E.M."/>
            <person name="Wells-Bennik M.H."/>
            <person name="Krawcyk A.O."/>
            <person name="De Jong A."/>
            <person name="Holsappel S."/>
            <person name="Eijlander R.T."/>
            <person name="Kuipers O.P."/>
        </authorList>
    </citation>
    <scope>NUCLEOTIDE SEQUENCE [LARGE SCALE GENOMIC DNA]</scope>
    <source>
        <strain evidence="2 3">B4135</strain>
    </source>
</reference>
<proteinExistence type="predicted"/>
<comment type="caution">
    <text evidence="2">The sequence shown here is derived from an EMBL/GenBank/DDBJ whole genome shotgun (WGS) entry which is preliminary data.</text>
</comment>
<sequence>MFLAGRSRKQGGAVPVRGVAGRKGETGQGTVLETTREPSGK</sequence>
<name>A0A150L6T4_9BACI</name>
<dbReference type="Proteomes" id="UP000075683">
    <property type="component" value="Unassembled WGS sequence"/>
</dbReference>
<protein>
    <submittedName>
        <fullName evidence="2">Uncharacterized protein</fullName>
    </submittedName>
</protein>
<evidence type="ECO:0000256" key="1">
    <source>
        <dbReference type="SAM" id="MobiDB-lite"/>
    </source>
</evidence>
<dbReference type="AlphaFoldDB" id="A0A150L6T4"/>
<evidence type="ECO:0000313" key="3">
    <source>
        <dbReference type="Proteomes" id="UP000075683"/>
    </source>
</evidence>
<gene>
    <name evidence="2" type="ORF">B4135_4174</name>
</gene>